<name>A0A858U4C0_9MOLU</name>
<feature type="chain" id="PRO_5032650789" description="TNase-like domain-containing protein" evidence="1">
    <location>
        <begin position="23"/>
        <end position="296"/>
    </location>
</feature>
<evidence type="ECO:0000259" key="2">
    <source>
        <dbReference type="PROSITE" id="PS50830"/>
    </source>
</evidence>
<dbReference type="InterPro" id="IPR035437">
    <property type="entry name" value="SNase_OB-fold_sf"/>
</dbReference>
<dbReference type="SMART" id="SM00318">
    <property type="entry name" value="SNc"/>
    <property type="match status" value="1"/>
</dbReference>
<feature type="domain" description="TNase-like" evidence="2">
    <location>
        <begin position="80"/>
        <end position="224"/>
    </location>
</feature>
<evidence type="ECO:0000256" key="1">
    <source>
        <dbReference type="SAM" id="SignalP"/>
    </source>
</evidence>
<dbReference type="Proteomes" id="UP000501060">
    <property type="component" value="Chromosome"/>
</dbReference>
<proteinExistence type="predicted"/>
<keyword evidence="1" id="KW-0732">Signal</keyword>
<dbReference type="InterPro" id="IPR016071">
    <property type="entry name" value="Staphylococal_nuclease_OB-fold"/>
</dbReference>
<organism evidence="3 4">
    <name type="scientific">Mycoplasma phocoenae</name>
    <dbReference type="NCBI Taxonomy" id="754517"/>
    <lineage>
        <taxon>Bacteria</taxon>
        <taxon>Bacillati</taxon>
        <taxon>Mycoplasmatota</taxon>
        <taxon>Mollicutes</taxon>
        <taxon>Mycoplasmataceae</taxon>
        <taxon>Mycoplasma</taxon>
    </lineage>
</organism>
<dbReference type="KEGG" id="mphe:HGG69_01085"/>
<gene>
    <name evidence="3" type="ORF">HGG69_01085</name>
</gene>
<sequence>MKTKNKLKLNLFKGALAVTAFASLPLMTISCNKLDQNLVKEINEYDYNIGNKLNQKVAIKEFDENKNIIETKKTYWNAFGYIEGTVTRVYDGDTFSFMPDHPMDESEKTKGLKVRCKYIDTPESIGPHTPSATELEQSYSDRDTEFAKSLILGKKVRVIGRRTDRTYDRMTGITFFGDNFERCFELEMLKNGFTVSTLSKEDTSDYRIQYDSNVKDTYMGLFAKDFAYAQNYGVLNKQNFFNEFNTAEDLCNTVYSAHGNAWNDHGYYKYLTNSPSAQDSENNFIEWLLQKERGKK</sequence>
<dbReference type="PROSITE" id="PS50830">
    <property type="entry name" value="TNASE_3"/>
    <property type="match status" value="1"/>
</dbReference>
<accession>A0A858U4C0</accession>
<dbReference type="Pfam" id="PF00565">
    <property type="entry name" value="SNase"/>
    <property type="match status" value="1"/>
</dbReference>
<dbReference type="Gene3D" id="2.40.50.90">
    <property type="match status" value="1"/>
</dbReference>
<feature type="signal peptide" evidence="1">
    <location>
        <begin position="1"/>
        <end position="22"/>
    </location>
</feature>
<keyword evidence="4" id="KW-1185">Reference proteome</keyword>
<dbReference type="EMBL" id="CP051481">
    <property type="protein sequence ID" value="QJG66919.1"/>
    <property type="molecule type" value="Genomic_DNA"/>
</dbReference>
<protein>
    <recommendedName>
        <fullName evidence="2">TNase-like domain-containing protein</fullName>
    </recommendedName>
</protein>
<reference evidence="3 4" key="1">
    <citation type="submission" date="2020-04" db="EMBL/GenBank/DDBJ databases">
        <title>Novel Mycoplasma species detected in Phocoena phocoena (harbor porpoise) from the USA.</title>
        <authorList>
            <person name="Volokhov D.V."/>
        </authorList>
    </citation>
    <scope>NUCLEOTIDE SEQUENCE [LARGE SCALE GENOMIC DNA]</scope>
    <source>
        <strain evidence="3 4">Phocoena C-264-GEN</strain>
    </source>
</reference>
<dbReference type="RefSeq" id="WP_169604970.1">
    <property type="nucleotide sequence ID" value="NZ_CP051481.1"/>
</dbReference>
<evidence type="ECO:0000313" key="3">
    <source>
        <dbReference type="EMBL" id="QJG66919.1"/>
    </source>
</evidence>
<dbReference type="PROSITE" id="PS51257">
    <property type="entry name" value="PROKAR_LIPOPROTEIN"/>
    <property type="match status" value="1"/>
</dbReference>
<dbReference type="SUPFAM" id="SSF50199">
    <property type="entry name" value="Staphylococcal nuclease"/>
    <property type="match status" value="1"/>
</dbReference>
<dbReference type="AlphaFoldDB" id="A0A858U4C0"/>
<evidence type="ECO:0000313" key="4">
    <source>
        <dbReference type="Proteomes" id="UP000501060"/>
    </source>
</evidence>